<dbReference type="UniPathway" id="UPA00945">
    <property type="reaction ID" value="UER00910"/>
</dbReference>
<reference evidence="13 14" key="1">
    <citation type="submission" date="2015-06" db="EMBL/GenBank/DDBJ databases">
        <title>Genome sequence of Mycobacterium kumamotonense strain Roo.</title>
        <authorList>
            <person name="Greninger A.L."/>
            <person name="Cunningham G."/>
            <person name="Miller S."/>
        </authorList>
    </citation>
    <scope>NUCLEOTIDE SEQUENCE [LARGE SCALE GENOMIC DNA]</scope>
    <source>
        <strain evidence="13 14">Roo</strain>
    </source>
</reference>
<dbReference type="GO" id="GO:0019652">
    <property type="term" value="P:lactate fermentation to propionate and acetate"/>
    <property type="evidence" value="ECO:0007669"/>
    <property type="project" value="InterPro"/>
</dbReference>
<comment type="catalytic activity">
    <reaction evidence="1">
        <text>(R)-methylmalonyl-CoA = succinyl-CoA</text>
        <dbReference type="Rhea" id="RHEA:22888"/>
        <dbReference type="ChEBI" id="CHEBI:57292"/>
        <dbReference type="ChEBI" id="CHEBI:57326"/>
        <dbReference type="EC" id="5.4.99.2"/>
    </reaction>
</comment>
<dbReference type="EC" id="5.4.99.2" evidence="10"/>
<dbReference type="Pfam" id="PF01642">
    <property type="entry name" value="MM_CoA_mutase"/>
    <property type="match status" value="1"/>
</dbReference>
<dbReference type="GO" id="GO:0046872">
    <property type="term" value="F:metal ion binding"/>
    <property type="evidence" value="ECO:0007669"/>
    <property type="project" value="InterPro"/>
</dbReference>
<evidence type="ECO:0000313" key="14">
    <source>
        <dbReference type="Proteomes" id="UP000092668"/>
    </source>
</evidence>
<accession>A0A1B8SDG7</accession>
<dbReference type="EMBL" id="LFOE01000026">
    <property type="protein sequence ID" value="OBY30752.1"/>
    <property type="molecule type" value="Genomic_DNA"/>
</dbReference>
<comment type="caution">
    <text evidence="13">The sequence shown here is derived from an EMBL/GenBank/DDBJ whole genome shotgun (WGS) entry which is preliminary data.</text>
</comment>
<evidence type="ECO:0000256" key="7">
    <source>
        <dbReference type="ARBA" id="ARBA00022628"/>
    </source>
</evidence>
<dbReference type="AlphaFoldDB" id="A0A1B8SDG7"/>
<keyword evidence="9" id="KW-0170">Cobalt</keyword>
<organism evidence="13 14">
    <name type="scientific">Mycolicibacter kumamotonensis</name>
    <dbReference type="NCBI Taxonomy" id="354243"/>
    <lineage>
        <taxon>Bacteria</taxon>
        <taxon>Bacillati</taxon>
        <taxon>Actinomycetota</taxon>
        <taxon>Actinomycetes</taxon>
        <taxon>Mycobacteriales</taxon>
        <taxon>Mycobacteriaceae</taxon>
        <taxon>Mycolicibacter</taxon>
    </lineage>
</organism>
<dbReference type="Proteomes" id="UP000092668">
    <property type="component" value="Unassembled WGS sequence"/>
</dbReference>
<evidence type="ECO:0000256" key="11">
    <source>
        <dbReference type="SAM" id="MobiDB-lite"/>
    </source>
</evidence>
<dbReference type="STRING" id="354243.BST28_00810"/>
<dbReference type="GO" id="GO:0004494">
    <property type="term" value="F:methylmalonyl-CoA mutase activity"/>
    <property type="evidence" value="ECO:0007669"/>
    <property type="project" value="UniProtKB-UniRule"/>
</dbReference>
<dbReference type="Gene3D" id="3.20.20.240">
    <property type="entry name" value="Methylmalonyl-CoA mutase"/>
    <property type="match status" value="1"/>
</dbReference>
<evidence type="ECO:0000256" key="6">
    <source>
        <dbReference type="ARBA" id="ARBA00011870"/>
    </source>
</evidence>
<evidence type="ECO:0000256" key="1">
    <source>
        <dbReference type="ARBA" id="ARBA00000290"/>
    </source>
</evidence>
<feature type="domain" description="Methylmalonyl-CoA mutase alpha/beta chain catalytic" evidence="12">
    <location>
        <begin position="215"/>
        <end position="504"/>
    </location>
</feature>
<sequence>MSIDVSAEPAGPEQARARWRAAVAGVLAKSARREPADIEAETGGEPERLLDTPVQGPDGFAIRALYTAFDALPEPPLPGSWPYVRGADALRDVNTGWKVAEVFPANGVVSASQSGADINGAVLGALTEGVSALVLRVGDGGVPAGELRRVFDDVYLELVPVLLDGAGHGDYTTVAEVMLGMVDGLDPDNRANLSVDLGADPLTAPLAGRPAPAIDEVIATASRAAGQRGVRAIAVNGPALHNLGAGAVEELAGALAVAVAYLRRLTDAGLSVAGAARQISFRIAADDDQFITIAKIRAVRQLWARVTEVAGAPEAGAAIVHAETSLAMMTQRDPWVNMLRTTLAAFGAGVGGADTVLVWPFDAAIAGGQPGTSAGFARRIARNTQLLLLEESHLGQVLDPAGGSWFVEDLTEQLAQQAWRQFQELEKRAALGGFEAAREHLAERIAAVAAARADDIAHRRNAITGVNEYPNLDEPPLPPSATQHAPAGVRRYAAQFEELRDRSDAYLARTGARPQVLLLPLGPMAEHNIRTTFAANLLASGGIAVINPGTVDAKQVAAAVADAGSPGVAVLCGSDARYGAEAAAVIGAARTAGVDRVYLAGPAKALAGNADTDPKPDEYLTTKIDAVQALSDLLTRLGA</sequence>
<keyword evidence="7" id="KW-0846">Cobalamin</keyword>
<dbReference type="RefSeq" id="WP_065288828.1">
    <property type="nucleotide sequence ID" value="NZ_LFOE01000026.1"/>
</dbReference>
<dbReference type="InterPro" id="IPR016176">
    <property type="entry name" value="Cbl-dep_enz_cat"/>
</dbReference>
<evidence type="ECO:0000256" key="9">
    <source>
        <dbReference type="ARBA" id="ARBA00023285"/>
    </source>
</evidence>
<protein>
    <recommendedName>
        <fullName evidence="10">Methylmalonyl-CoA mutase small subunit</fullName>
        <ecNumber evidence="10">5.4.99.2</ecNumber>
    </recommendedName>
</protein>
<evidence type="ECO:0000256" key="3">
    <source>
        <dbReference type="ARBA" id="ARBA00003359"/>
    </source>
</evidence>
<dbReference type="InterPro" id="IPR036724">
    <property type="entry name" value="Cobalamin-bd_sf"/>
</dbReference>
<comment type="subunit">
    <text evidence="6">Heterodimer of an alpha and a beta chain.</text>
</comment>
<dbReference type="OrthoDB" id="9762378at2"/>
<keyword evidence="8" id="KW-0413">Isomerase</keyword>
<evidence type="ECO:0000256" key="4">
    <source>
        <dbReference type="ARBA" id="ARBA00005146"/>
    </source>
</evidence>
<evidence type="ECO:0000256" key="5">
    <source>
        <dbReference type="ARBA" id="ARBA00008465"/>
    </source>
</evidence>
<comment type="cofactor">
    <cofactor evidence="2">
        <name>adenosylcob(III)alamin</name>
        <dbReference type="ChEBI" id="CHEBI:18408"/>
    </cofactor>
</comment>
<evidence type="ECO:0000256" key="8">
    <source>
        <dbReference type="ARBA" id="ARBA00023235"/>
    </source>
</evidence>
<proteinExistence type="inferred from homology"/>
<evidence type="ECO:0000259" key="12">
    <source>
        <dbReference type="Pfam" id="PF01642"/>
    </source>
</evidence>
<comment type="function">
    <text evidence="3">Catalyzes the isomerization of succinyl-CoA to methylmalonyl-CoA during synthesis of propionate from tricarboxylic acid-cycle intermediates.</text>
</comment>
<gene>
    <name evidence="13" type="ORF">ACT18_16270</name>
</gene>
<evidence type="ECO:0000256" key="10">
    <source>
        <dbReference type="NCBIfam" id="TIGR00642"/>
    </source>
</evidence>
<dbReference type="SUPFAM" id="SSF52242">
    <property type="entry name" value="Cobalamin (vitamin B12)-binding domain"/>
    <property type="match status" value="1"/>
</dbReference>
<dbReference type="PANTHER" id="PTHR48101:SF4">
    <property type="entry name" value="METHYLMALONYL-COA MUTASE, MITOCHONDRIAL"/>
    <property type="match status" value="1"/>
</dbReference>
<evidence type="ECO:0000313" key="13">
    <source>
        <dbReference type="EMBL" id="OBY30752.1"/>
    </source>
</evidence>
<dbReference type="SUPFAM" id="SSF51703">
    <property type="entry name" value="Cobalamin (vitamin B12)-dependent enzymes"/>
    <property type="match status" value="1"/>
</dbReference>
<evidence type="ECO:0000256" key="2">
    <source>
        <dbReference type="ARBA" id="ARBA00001922"/>
    </source>
</evidence>
<comment type="pathway">
    <text evidence="4">Metabolic intermediate metabolism; propanoyl-CoA degradation; succinyl-CoA from propanoyl-CoA: step 3/3.</text>
</comment>
<dbReference type="Gene3D" id="3.40.50.280">
    <property type="entry name" value="Cobalamin-binding domain"/>
    <property type="match status" value="1"/>
</dbReference>
<dbReference type="InterPro" id="IPR004608">
    <property type="entry name" value="MMCoA_mutase_b"/>
</dbReference>
<dbReference type="GO" id="GO:0031419">
    <property type="term" value="F:cobalamin binding"/>
    <property type="evidence" value="ECO:0007669"/>
    <property type="project" value="UniProtKB-KW"/>
</dbReference>
<dbReference type="PANTHER" id="PTHR48101">
    <property type="entry name" value="METHYLMALONYL-COA MUTASE, MITOCHONDRIAL-RELATED"/>
    <property type="match status" value="1"/>
</dbReference>
<feature type="region of interest" description="Disordered" evidence="11">
    <location>
        <begin position="33"/>
        <end position="53"/>
    </location>
</feature>
<dbReference type="NCBIfam" id="TIGR00642">
    <property type="entry name" value="mmCoA_mut_beta"/>
    <property type="match status" value="1"/>
</dbReference>
<dbReference type="PATRIC" id="fig|354243.3.peg.3364"/>
<dbReference type="InterPro" id="IPR006099">
    <property type="entry name" value="MeMalonylCoA_mutase_a/b_cat"/>
</dbReference>
<comment type="similarity">
    <text evidence="5">Belongs to the methylmalonyl-CoA mutase family.</text>
</comment>
<keyword evidence="14" id="KW-1185">Reference proteome</keyword>
<name>A0A1B8SDG7_9MYCO</name>